<dbReference type="HAMAP" id="MF_04154">
    <property type="entry name" value="Helic_Prim_T7"/>
    <property type="match status" value="1"/>
</dbReference>
<dbReference type="GO" id="GO:0003697">
    <property type="term" value="F:single-stranded DNA binding"/>
    <property type="evidence" value="ECO:0007669"/>
    <property type="project" value="InterPro"/>
</dbReference>
<reference evidence="2 3" key="1">
    <citation type="submission" date="2020-08" db="EMBL/GenBank/DDBJ databases">
        <title>Genomic Encyclopedia of Type Strains, Phase IV (KMG-IV): sequencing the most valuable type-strain genomes for metagenomic binning, comparative biology and taxonomic classification.</title>
        <authorList>
            <person name="Goeker M."/>
        </authorList>
    </citation>
    <scope>NUCLEOTIDE SEQUENCE [LARGE SCALE GENOMIC DNA]</scope>
    <source>
        <strain evidence="2 3">DSM 15743</strain>
    </source>
</reference>
<dbReference type="PROSITE" id="PS51199">
    <property type="entry name" value="SF4_HELICASE"/>
    <property type="match status" value="1"/>
</dbReference>
<dbReference type="AlphaFoldDB" id="A0A7W6N703"/>
<dbReference type="EMBL" id="JACIDC010000002">
    <property type="protein sequence ID" value="MBB4039136.1"/>
    <property type="molecule type" value="Genomic_DNA"/>
</dbReference>
<dbReference type="PANTHER" id="PTHR12873:SF0">
    <property type="entry name" value="TWINKLE MTDNA HELICASE"/>
    <property type="match status" value="1"/>
</dbReference>
<dbReference type="InterPro" id="IPR048774">
    <property type="entry name" value="Helic-prim_T7_N"/>
</dbReference>
<dbReference type="InterPro" id="IPR013237">
    <property type="entry name" value="Phage_T7_Gp4_N"/>
</dbReference>
<evidence type="ECO:0000313" key="3">
    <source>
        <dbReference type="Proteomes" id="UP000519439"/>
    </source>
</evidence>
<dbReference type="SUPFAM" id="SSF52540">
    <property type="entry name" value="P-loop containing nucleoside triphosphate hydrolases"/>
    <property type="match status" value="1"/>
</dbReference>
<dbReference type="PANTHER" id="PTHR12873">
    <property type="entry name" value="T7-LIKE MITOCHONDRIAL DNA HELICASE"/>
    <property type="match status" value="1"/>
</dbReference>
<comment type="caution">
    <text evidence="2">The sequence shown here is derived from an EMBL/GenBank/DDBJ whole genome shotgun (WGS) entry which is preliminary data.</text>
</comment>
<dbReference type="Gene3D" id="2.20.25.180">
    <property type="match status" value="1"/>
</dbReference>
<keyword evidence="2" id="KW-0378">Hydrolase</keyword>
<dbReference type="SUPFAM" id="SSF57783">
    <property type="entry name" value="Zinc beta-ribbon"/>
    <property type="match status" value="1"/>
</dbReference>
<proteinExistence type="inferred from homology"/>
<dbReference type="Pfam" id="PF13155">
    <property type="entry name" value="Toprim_2"/>
    <property type="match status" value="1"/>
</dbReference>
<dbReference type="CDD" id="cd01029">
    <property type="entry name" value="TOPRIM_primases"/>
    <property type="match status" value="1"/>
</dbReference>
<dbReference type="InterPro" id="IPR034154">
    <property type="entry name" value="TOPRIM_DnaG/twinkle"/>
</dbReference>
<dbReference type="RefSeq" id="WP_084020701.1">
    <property type="nucleotide sequence ID" value="NZ_JACIDC010000002.1"/>
</dbReference>
<dbReference type="GO" id="GO:0043139">
    <property type="term" value="F:5'-3' DNA helicase activity"/>
    <property type="evidence" value="ECO:0007669"/>
    <property type="project" value="InterPro"/>
</dbReference>
<dbReference type="Proteomes" id="UP000519439">
    <property type="component" value="Unassembled WGS sequence"/>
</dbReference>
<dbReference type="SMART" id="SM00778">
    <property type="entry name" value="Prim_Zn_Ribbon"/>
    <property type="match status" value="1"/>
</dbReference>
<evidence type="ECO:0000313" key="2">
    <source>
        <dbReference type="EMBL" id="MBB4039136.1"/>
    </source>
</evidence>
<dbReference type="SUPFAM" id="SSF56731">
    <property type="entry name" value="DNA primase core"/>
    <property type="match status" value="1"/>
</dbReference>
<sequence length="557" mass="61313">MTKRRRKKLPPGTFLYHTNCEKCGSSDANAVYDNGTTYCWSCKEPGTLEGAEVNDVNDETSEGFESSSKSWASGSAQDIKKRGLREAVCQKFGYLVGEHKGKPCHIMNYRDPKTGKLIAQKIRFSNKPDGKKDITTLGNGKNLPFYGQHLYSGGKRLVITEGEIDALSVAQVMGDGKWPVVSLPNGVSSAVPTVEANLEWLDTFEEIVLCFDQDEQGRQATEEVLPLLPPGKAYLMTLPYKDANETLLEAGPQAISDAFWNRQLWRPDGIISGSEISLEDLMEGSVPGYSTPYPKFDELYGGIRPAELLLLTAGSGIGKSTLARELGYHLHQAHGLTIGNVYLEESHKKTAQGYIAIDNNVPLGKLRADTSILSIEAWQASREKVIADRMYFYNHFGSLESDRLLTQLRYMAVALKCDFIILDHISIVVSGQEGSGEGERRDIDMLMTKLRSLVEETGVGIIAIVHLKQPEGKAHEEGGRVSLNQLRGSGSLKQLSDGVVGLERNQQDEENAHISVMRILKNREHGSTGAADVLEYNRETGRLLPADGYGDFGDLDL</sequence>
<dbReference type="GO" id="GO:0016787">
    <property type="term" value="F:hydrolase activity"/>
    <property type="evidence" value="ECO:0007669"/>
    <property type="project" value="UniProtKB-KW"/>
</dbReference>
<dbReference type="EC" id="3.6.4.12" evidence="2"/>
<feature type="domain" description="SF4 helicase" evidence="1">
    <location>
        <begin position="282"/>
        <end position="549"/>
    </location>
</feature>
<dbReference type="Pfam" id="PF21268">
    <property type="entry name" value="Helic-prim_T7_N"/>
    <property type="match status" value="1"/>
</dbReference>
<evidence type="ECO:0000259" key="1">
    <source>
        <dbReference type="PROSITE" id="PS51199"/>
    </source>
</evidence>
<name>A0A7W6N703_9HYPH</name>
<dbReference type="InterPro" id="IPR006171">
    <property type="entry name" value="TOPRIM_dom"/>
</dbReference>
<dbReference type="InterPro" id="IPR027032">
    <property type="entry name" value="Twinkle-like"/>
</dbReference>
<dbReference type="InterPro" id="IPR007694">
    <property type="entry name" value="DNA_helicase_DnaB-like_C"/>
</dbReference>
<dbReference type="Gene3D" id="3.40.1360.10">
    <property type="match status" value="1"/>
</dbReference>
<dbReference type="Gene3D" id="3.40.50.300">
    <property type="entry name" value="P-loop containing nucleotide triphosphate hydrolases"/>
    <property type="match status" value="1"/>
</dbReference>
<dbReference type="Pfam" id="PF03796">
    <property type="entry name" value="DnaB_C"/>
    <property type="match status" value="1"/>
</dbReference>
<dbReference type="SMART" id="SM00493">
    <property type="entry name" value="TOPRIM"/>
    <property type="match status" value="1"/>
</dbReference>
<dbReference type="GO" id="GO:0005524">
    <property type="term" value="F:ATP binding"/>
    <property type="evidence" value="ECO:0007669"/>
    <property type="project" value="InterPro"/>
</dbReference>
<gene>
    <name evidence="2" type="ORF">GGR34_000771</name>
</gene>
<dbReference type="InterPro" id="IPR027417">
    <property type="entry name" value="P-loop_NTPase"/>
</dbReference>
<keyword evidence="3" id="KW-1185">Reference proteome</keyword>
<dbReference type="GO" id="GO:0006260">
    <property type="term" value="P:DNA replication"/>
    <property type="evidence" value="ECO:0007669"/>
    <property type="project" value="InterPro"/>
</dbReference>
<dbReference type="GO" id="GO:0008270">
    <property type="term" value="F:zinc ion binding"/>
    <property type="evidence" value="ECO:0007669"/>
    <property type="project" value="InterPro"/>
</dbReference>
<dbReference type="Gene3D" id="2.20.25.10">
    <property type="match status" value="1"/>
</dbReference>
<organism evidence="2 3">
    <name type="scientific">Microvirga flocculans</name>
    <dbReference type="NCBI Taxonomy" id="217168"/>
    <lineage>
        <taxon>Bacteria</taxon>
        <taxon>Pseudomonadati</taxon>
        <taxon>Pseudomonadota</taxon>
        <taxon>Alphaproteobacteria</taxon>
        <taxon>Hyphomicrobiales</taxon>
        <taxon>Methylobacteriaceae</taxon>
        <taxon>Microvirga</taxon>
    </lineage>
</organism>
<accession>A0A7W6N703</accession>
<dbReference type="CDD" id="cd19483">
    <property type="entry name" value="RecA-like_Gp4D_helicase"/>
    <property type="match status" value="1"/>
</dbReference>
<dbReference type="InterPro" id="IPR046394">
    <property type="entry name" value="Helic_Prim_T7"/>
</dbReference>
<protein>
    <submittedName>
        <fullName evidence="2">Twinkle protein</fullName>
        <ecNumber evidence="2">3.6.4.12</ecNumber>
    </submittedName>
</protein>